<dbReference type="InterPro" id="IPR011206">
    <property type="entry name" value="Citrate_lyase_beta/mcl1/mcl2"/>
</dbReference>
<dbReference type="InterPro" id="IPR015813">
    <property type="entry name" value="Pyrv/PenolPyrv_kinase-like_dom"/>
</dbReference>
<accession>A0A1G8FQF3</accession>
<name>A0A1G8FQF3_9ACTN</name>
<dbReference type="AlphaFoldDB" id="A0A1G8FQF3"/>
<dbReference type="InterPro" id="IPR005000">
    <property type="entry name" value="Aldolase/citrate-lyase_domain"/>
</dbReference>
<protein>
    <submittedName>
        <fullName evidence="7">Citrate lyase subunit beta / citryl-CoA lyase</fullName>
    </submittedName>
</protein>
<keyword evidence="2 5" id="KW-0479">Metal-binding</keyword>
<evidence type="ECO:0000256" key="3">
    <source>
        <dbReference type="ARBA" id="ARBA00022842"/>
    </source>
</evidence>
<evidence type="ECO:0000256" key="4">
    <source>
        <dbReference type="PIRSR" id="PIRSR015582-1"/>
    </source>
</evidence>
<evidence type="ECO:0000313" key="7">
    <source>
        <dbReference type="EMBL" id="SDH84329.1"/>
    </source>
</evidence>
<dbReference type="SUPFAM" id="SSF51621">
    <property type="entry name" value="Phosphoenolpyruvate/pyruvate domain"/>
    <property type="match status" value="1"/>
</dbReference>
<dbReference type="GO" id="GO:0000287">
    <property type="term" value="F:magnesium ion binding"/>
    <property type="evidence" value="ECO:0007669"/>
    <property type="project" value="TreeGrafter"/>
</dbReference>
<keyword evidence="7" id="KW-0456">Lyase</keyword>
<dbReference type="PANTHER" id="PTHR32308">
    <property type="entry name" value="LYASE BETA SUBUNIT, PUTATIVE (AFU_ORTHOLOGUE AFUA_4G13030)-RELATED"/>
    <property type="match status" value="1"/>
</dbReference>
<organism evidence="7 8">
    <name type="scientific">Sinosporangium album</name>
    <dbReference type="NCBI Taxonomy" id="504805"/>
    <lineage>
        <taxon>Bacteria</taxon>
        <taxon>Bacillati</taxon>
        <taxon>Actinomycetota</taxon>
        <taxon>Actinomycetes</taxon>
        <taxon>Streptosporangiales</taxon>
        <taxon>Streptosporangiaceae</taxon>
        <taxon>Sinosporangium</taxon>
    </lineage>
</organism>
<feature type="binding site" evidence="5">
    <location>
        <position position="161"/>
    </location>
    <ligand>
        <name>Mg(2+)</name>
        <dbReference type="ChEBI" id="CHEBI:18420"/>
    </ligand>
</feature>
<sequence>MEPENIATRRRSCLAVPGGEIRKLARAADAGADEVVIDLEDAVPAADKDRARDLVARTLATWTGGAVTVRINPPRSPWCHRDLEMCVAAGAVLSTVVVPKVEDAGDLAFLDRLLDGMEAAADRREPLGVQALIESAAGLERVSHIAGSSRRLRALILGYADLAASLGRRAQAWGYARDVLLVAARTHGLAAIDGPFLGVADDDDFRAVVAESRELGFDGKWVIHPRQIATVNAAFAPTADEIEEAGRILHALEQAELAGKGAVSLDGRMVDEAVAVAARRVLAQAGAAS</sequence>
<feature type="domain" description="HpcH/HpaI aldolase/citrate lyase" evidence="6">
    <location>
        <begin position="12"/>
        <end position="225"/>
    </location>
</feature>
<dbReference type="EMBL" id="FNCN01000024">
    <property type="protein sequence ID" value="SDH84329.1"/>
    <property type="molecule type" value="Genomic_DNA"/>
</dbReference>
<evidence type="ECO:0000256" key="1">
    <source>
        <dbReference type="ARBA" id="ARBA00001946"/>
    </source>
</evidence>
<dbReference type="PIRSF" id="PIRSF015582">
    <property type="entry name" value="Cit_lyase_B"/>
    <property type="match status" value="1"/>
</dbReference>
<dbReference type="RefSeq" id="WP_245691272.1">
    <property type="nucleotide sequence ID" value="NZ_FNCN01000024.1"/>
</dbReference>
<gene>
    <name evidence="7" type="ORF">SAMN05421505_12440</name>
</gene>
<feature type="binding site" evidence="5">
    <location>
        <position position="134"/>
    </location>
    <ligand>
        <name>Mg(2+)</name>
        <dbReference type="ChEBI" id="CHEBI:18420"/>
    </ligand>
</feature>
<evidence type="ECO:0000259" key="6">
    <source>
        <dbReference type="Pfam" id="PF03328"/>
    </source>
</evidence>
<dbReference type="InterPro" id="IPR040442">
    <property type="entry name" value="Pyrv_kinase-like_dom_sf"/>
</dbReference>
<dbReference type="Gene3D" id="3.20.20.60">
    <property type="entry name" value="Phosphoenolpyruvate-binding domains"/>
    <property type="match status" value="1"/>
</dbReference>
<dbReference type="GO" id="GO:0006107">
    <property type="term" value="P:oxaloacetate metabolic process"/>
    <property type="evidence" value="ECO:0007669"/>
    <property type="project" value="TreeGrafter"/>
</dbReference>
<comment type="cofactor">
    <cofactor evidence="1">
        <name>Mg(2+)</name>
        <dbReference type="ChEBI" id="CHEBI:18420"/>
    </cofactor>
</comment>
<proteinExistence type="predicted"/>
<reference evidence="7 8" key="1">
    <citation type="submission" date="2016-10" db="EMBL/GenBank/DDBJ databases">
        <authorList>
            <person name="de Groot N.N."/>
        </authorList>
    </citation>
    <scope>NUCLEOTIDE SEQUENCE [LARGE SCALE GENOMIC DNA]</scope>
    <source>
        <strain evidence="7 8">CPCC 201354</strain>
    </source>
</reference>
<keyword evidence="3 5" id="KW-0460">Magnesium</keyword>
<dbReference type="GO" id="GO:0016829">
    <property type="term" value="F:lyase activity"/>
    <property type="evidence" value="ECO:0007669"/>
    <property type="project" value="UniProtKB-KW"/>
</dbReference>
<feature type="binding site" evidence="4">
    <location>
        <position position="134"/>
    </location>
    <ligand>
        <name>substrate</name>
    </ligand>
</feature>
<dbReference type="STRING" id="504805.SAMN05421505_12440"/>
<evidence type="ECO:0000256" key="5">
    <source>
        <dbReference type="PIRSR" id="PIRSR015582-2"/>
    </source>
</evidence>
<feature type="binding site" evidence="4">
    <location>
        <position position="70"/>
    </location>
    <ligand>
        <name>substrate</name>
    </ligand>
</feature>
<evidence type="ECO:0000313" key="8">
    <source>
        <dbReference type="Proteomes" id="UP000198923"/>
    </source>
</evidence>
<keyword evidence="8" id="KW-1185">Reference proteome</keyword>
<dbReference type="Proteomes" id="UP000198923">
    <property type="component" value="Unassembled WGS sequence"/>
</dbReference>
<dbReference type="PANTHER" id="PTHR32308:SF10">
    <property type="entry name" value="CITRATE LYASE SUBUNIT BETA"/>
    <property type="match status" value="1"/>
</dbReference>
<evidence type="ECO:0000256" key="2">
    <source>
        <dbReference type="ARBA" id="ARBA00022723"/>
    </source>
</evidence>
<dbReference type="Pfam" id="PF03328">
    <property type="entry name" value="HpcH_HpaI"/>
    <property type="match status" value="1"/>
</dbReference>